<dbReference type="GO" id="GO:0005525">
    <property type="term" value="F:GTP binding"/>
    <property type="evidence" value="ECO:0007669"/>
    <property type="project" value="UniProtKB-UniRule"/>
</dbReference>
<evidence type="ECO:0000313" key="13">
    <source>
        <dbReference type="EMBL" id="AEM68426.1"/>
    </source>
</evidence>
<organism evidence="13 14">
    <name type="scientific">Mycoplasma putrefaciens (strain ATCC 15718 / NCTC 10155 / C30 KS-1 / KS-1)</name>
    <dbReference type="NCBI Taxonomy" id="743965"/>
    <lineage>
        <taxon>Bacteria</taxon>
        <taxon>Bacillati</taxon>
        <taxon>Mycoplasmatota</taxon>
        <taxon>Mollicutes</taxon>
        <taxon>Mycoplasmataceae</taxon>
        <taxon>Mycoplasma</taxon>
    </lineage>
</organism>
<feature type="binding site" evidence="10">
    <location>
        <position position="248"/>
    </location>
    <ligand>
        <name>K(+)</name>
        <dbReference type="ChEBI" id="CHEBI:29103"/>
    </ligand>
</feature>
<keyword evidence="5 10" id="KW-0547">Nucleotide-binding</keyword>
<comment type="subunit">
    <text evidence="10">Homodimer. Heterotetramer of two MnmE and two MnmG subunits.</text>
</comment>
<dbReference type="SUPFAM" id="SSF52540">
    <property type="entry name" value="P-loop containing nucleoside triphosphate hydrolases"/>
    <property type="match status" value="1"/>
</dbReference>
<dbReference type="GO" id="GO:0002098">
    <property type="term" value="P:tRNA wobble uridine modification"/>
    <property type="evidence" value="ECO:0007669"/>
    <property type="project" value="TreeGrafter"/>
</dbReference>
<dbReference type="GO" id="GO:0030488">
    <property type="term" value="P:tRNA methylation"/>
    <property type="evidence" value="ECO:0007669"/>
    <property type="project" value="TreeGrafter"/>
</dbReference>
<feature type="binding site" evidence="10">
    <location>
        <position position="253"/>
    </location>
    <ligand>
        <name>K(+)</name>
        <dbReference type="ChEBI" id="CHEBI:29103"/>
    </ligand>
</feature>
<dbReference type="FunFam" id="3.40.50.300:FF:001376">
    <property type="entry name" value="tRNA modification GTPase MnmE"/>
    <property type="match status" value="1"/>
</dbReference>
<dbReference type="GO" id="GO:0046872">
    <property type="term" value="F:metal ion binding"/>
    <property type="evidence" value="ECO:0007669"/>
    <property type="project" value="UniProtKB-KW"/>
</dbReference>
<dbReference type="Pfam" id="PF12631">
    <property type="entry name" value="MnmE_helical"/>
    <property type="match status" value="1"/>
</dbReference>
<name>A0A7U3ZRZ5_MYCPK</name>
<dbReference type="KEGG" id="mpf:MPUT_0018"/>
<dbReference type="PROSITE" id="PS51709">
    <property type="entry name" value="G_TRME"/>
    <property type="match status" value="1"/>
</dbReference>
<dbReference type="GO" id="GO:0005829">
    <property type="term" value="C:cytosol"/>
    <property type="evidence" value="ECO:0007669"/>
    <property type="project" value="TreeGrafter"/>
</dbReference>
<keyword evidence="6 10" id="KW-0378">Hydrolase</keyword>
<dbReference type="InterPro" id="IPR027368">
    <property type="entry name" value="MnmE_dom2"/>
</dbReference>
<comment type="cofactor">
    <cofactor evidence="10">
        <name>K(+)</name>
        <dbReference type="ChEBI" id="CHEBI:29103"/>
    </cofactor>
    <text evidence="10">Binds 1 potassium ion per subunit.</text>
</comment>
<feature type="binding site" evidence="10">
    <location>
        <position position="454"/>
    </location>
    <ligand>
        <name>(6S)-5-formyl-5,6,7,8-tetrahydrofolate</name>
        <dbReference type="ChEBI" id="CHEBI:57457"/>
    </ligand>
</feature>
<proteinExistence type="inferred from homology"/>
<dbReference type="Proteomes" id="UP000008907">
    <property type="component" value="Chromosome"/>
</dbReference>
<keyword evidence="2 10" id="KW-0963">Cytoplasm</keyword>
<feature type="binding site" evidence="10">
    <location>
        <begin position="273"/>
        <end position="276"/>
    </location>
    <ligand>
        <name>GTP</name>
        <dbReference type="ChEBI" id="CHEBI:37565"/>
    </ligand>
</feature>
<dbReference type="Gene3D" id="3.30.1360.120">
    <property type="entry name" value="Probable tRNA modification gtpase trme, domain 1"/>
    <property type="match status" value="1"/>
</dbReference>
<keyword evidence="8 10" id="KW-0630">Potassium</keyword>
<dbReference type="InterPro" id="IPR027266">
    <property type="entry name" value="TrmE/GcvT-like"/>
</dbReference>
<dbReference type="PRINTS" id="PR00449">
    <property type="entry name" value="RASTRNSFRMNG"/>
</dbReference>
<dbReference type="Gene3D" id="3.40.50.300">
    <property type="entry name" value="P-loop containing nucleotide triphosphate hydrolases"/>
    <property type="match status" value="1"/>
</dbReference>
<protein>
    <recommendedName>
        <fullName evidence="10">tRNA modification GTPase MnmE</fullName>
        <ecNumber evidence="10">3.6.-.-</ecNumber>
    </recommendedName>
</protein>
<comment type="function">
    <text evidence="10">Exhibits a very high intrinsic GTPase hydrolysis rate. Involved in the addition of a carboxymethylaminomethyl (cmnm) group at the wobble position (U34) of certain tRNAs, forming tRNA-cmnm(5)s(2)U34.</text>
</comment>
<feature type="binding site" evidence="10">
    <location>
        <position position="254"/>
    </location>
    <ligand>
        <name>Mg(2+)</name>
        <dbReference type="ChEBI" id="CHEBI:18420"/>
    </ligand>
</feature>
<dbReference type="CDD" id="cd14858">
    <property type="entry name" value="TrmE_N"/>
    <property type="match status" value="1"/>
</dbReference>
<keyword evidence="9 10" id="KW-0342">GTP-binding</keyword>
<feature type="binding site" evidence="10">
    <location>
        <position position="233"/>
    </location>
    <ligand>
        <name>Mg(2+)</name>
        <dbReference type="ChEBI" id="CHEBI:18420"/>
    </ligand>
</feature>
<evidence type="ECO:0000256" key="9">
    <source>
        <dbReference type="ARBA" id="ARBA00023134"/>
    </source>
</evidence>
<comment type="caution">
    <text evidence="10">Lacks conserved residue(s) required for the propagation of feature annotation.</text>
</comment>
<evidence type="ECO:0000256" key="5">
    <source>
        <dbReference type="ARBA" id="ARBA00022741"/>
    </source>
</evidence>
<dbReference type="InterPro" id="IPR005225">
    <property type="entry name" value="Small_GTP-bd"/>
</dbReference>
<reference evidence="13 14" key="1">
    <citation type="journal article" date="2011" name="J. Bacteriol.">
        <title>Genome Sequence of Mycoplasma putrefaciens Type Strain KS1.</title>
        <authorList>
            <person name="Calcutt M.J."/>
            <person name="Foecking M.F."/>
        </authorList>
    </citation>
    <scope>NUCLEOTIDE SEQUENCE [LARGE SCALE GENOMIC DNA]</scope>
    <source>
        <strain evidence="14">ATCC 15718 / NCTC 10155 / C30 KS-1 / KS-1</strain>
    </source>
</reference>
<comment type="similarity">
    <text evidence="1 10 11">Belongs to the TRAFAC class TrmE-Era-EngA-EngB-Septin-like GTPase superfamily. TrmE GTPase family.</text>
</comment>
<feature type="binding site" evidence="10">
    <location>
        <begin position="248"/>
        <end position="254"/>
    </location>
    <ligand>
        <name>GTP</name>
        <dbReference type="ChEBI" id="CHEBI:37565"/>
    </ligand>
</feature>
<dbReference type="PANTHER" id="PTHR42714:SF2">
    <property type="entry name" value="TRNA MODIFICATION GTPASE GTPBP3, MITOCHONDRIAL"/>
    <property type="match status" value="1"/>
</dbReference>
<evidence type="ECO:0000256" key="3">
    <source>
        <dbReference type="ARBA" id="ARBA00022694"/>
    </source>
</evidence>
<feature type="binding site" evidence="10">
    <location>
        <position position="250"/>
    </location>
    <ligand>
        <name>K(+)</name>
        <dbReference type="ChEBI" id="CHEBI:29103"/>
    </ligand>
</feature>
<evidence type="ECO:0000256" key="6">
    <source>
        <dbReference type="ARBA" id="ARBA00022801"/>
    </source>
</evidence>
<dbReference type="InterPro" id="IPR004520">
    <property type="entry name" value="GTPase_MnmE"/>
</dbReference>
<evidence type="ECO:0000256" key="11">
    <source>
        <dbReference type="RuleBase" id="RU003313"/>
    </source>
</evidence>
<feature type="binding site" evidence="10">
    <location>
        <position position="229"/>
    </location>
    <ligand>
        <name>K(+)</name>
        <dbReference type="ChEBI" id="CHEBI:29103"/>
    </ligand>
</feature>
<dbReference type="NCBIfam" id="TIGR00450">
    <property type="entry name" value="mnmE_trmE_thdF"/>
    <property type="match status" value="1"/>
</dbReference>
<evidence type="ECO:0000256" key="1">
    <source>
        <dbReference type="ARBA" id="ARBA00011043"/>
    </source>
</evidence>
<dbReference type="InterPro" id="IPR027417">
    <property type="entry name" value="P-loop_NTPase"/>
</dbReference>
<evidence type="ECO:0000313" key="14">
    <source>
        <dbReference type="Proteomes" id="UP000008907"/>
    </source>
</evidence>
<evidence type="ECO:0000259" key="12">
    <source>
        <dbReference type="PROSITE" id="PS51709"/>
    </source>
</evidence>
<evidence type="ECO:0000256" key="7">
    <source>
        <dbReference type="ARBA" id="ARBA00022842"/>
    </source>
</evidence>
<keyword evidence="4 10" id="KW-0479">Metal-binding</keyword>
<dbReference type="GO" id="GO:0003924">
    <property type="term" value="F:GTPase activity"/>
    <property type="evidence" value="ECO:0007669"/>
    <property type="project" value="UniProtKB-UniRule"/>
</dbReference>
<evidence type="ECO:0000256" key="10">
    <source>
        <dbReference type="HAMAP-Rule" id="MF_00379"/>
    </source>
</evidence>
<dbReference type="InterPro" id="IPR025867">
    <property type="entry name" value="MnmE_helical"/>
</dbReference>
<evidence type="ECO:0000256" key="4">
    <source>
        <dbReference type="ARBA" id="ARBA00022723"/>
    </source>
</evidence>
<dbReference type="HAMAP" id="MF_00379">
    <property type="entry name" value="GTPase_MnmE"/>
    <property type="match status" value="1"/>
</dbReference>
<dbReference type="EC" id="3.6.-.-" evidence="10"/>
<dbReference type="Pfam" id="PF10396">
    <property type="entry name" value="TrmE_N"/>
    <property type="match status" value="1"/>
</dbReference>
<feature type="domain" description="TrmE-type G" evidence="12">
    <location>
        <begin position="219"/>
        <end position="375"/>
    </location>
</feature>
<dbReference type="EMBL" id="CP003021">
    <property type="protein sequence ID" value="AEM68426.1"/>
    <property type="molecule type" value="Genomic_DNA"/>
</dbReference>
<dbReference type="CDD" id="cd04164">
    <property type="entry name" value="trmE"/>
    <property type="match status" value="1"/>
</dbReference>
<accession>A0A7U3ZRZ5</accession>
<dbReference type="InterPro" id="IPR031168">
    <property type="entry name" value="G_TrmE"/>
</dbReference>
<feature type="binding site" evidence="10">
    <location>
        <position position="83"/>
    </location>
    <ligand>
        <name>(6S)-5-formyl-5,6,7,8-tetrahydrofolate</name>
        <dbReference type="ChEBI" id="CHEBI:57457"/>
    </ligand>
</feature>
<evidence type="ECO:0000256" key="2">
    <source>
        <dbReference type="ARBA" id="ARBA00022490"/>
    </source>
</evidence>
<gene>
    <name evidence="10 13" type="primary">trmE</name>
    <name evidence="10" type="synonym">mnmE</name>
    <name evidence="13" type="ordered locus">MPUT_0018</name>
</gene>
<feature type="binding site" evidence="10">
    <location>
        <position position="122"/>
    </location>
    <ligand>
        <name>(6S)-5-formyl-5,6,7,8-tetrahydrofolate</name>
        <dbReference type="ChEBI" id="CHEBI:57457"/>
    </ligand>
</feature>
<keyword evidence="3 10" id="KW-0819">tRNA processing</keyword>
<comment type="subcellular location">
    <subcellularLocation>
        <location evidence="10">Cytoplasm</location>
    </subcellularLocation>
</comment>
<feature type="binding site" evidence="10">
    <location>
        <position position="24"/>
    </location>
    <ligand>
        <name>(6S)-5-formyl-5,6,7,8-tetrahydrofolate</name>
        <dbReference type="ChEBI" id="CHEBI:57457"/>
    </ligand>
</feature>
<dbReference type="RefSeq" id="WP_014034782.1">
    <property type="nucleotide sequence ID" value="NC_015946.1"/>
</dbReference>
<feature type="binding site" evidence="10">
    <location>
        <begin position="229"/>
        <end position="234"/>
    </location>
    <ligand>
        <name>GTP</name>
        <dbReference type="ChEBI" id="CHEBI:37565"/>
    </ligand>
</feature>
<dbReference type="AlphaFoldDB" id="A0A7U3ZRZ5"/>
<dbReference type="Pfam" id="PF01926">
    <property type="entry name" value="MMR_HSR1"/>
    <property type="match status" value="1"/>
</dbReference>
<dbReference type="InterPro" id="IPR006073">
    <property type="entry name" value="GTP-bd"/>
</dbReference>
<keyword evidence="7 10" id="KW-0460">Magnesium</keyword>
<dbReference type="Gene3D" id="1.20.120.430">
    <property type="entry name" value="tRNA modification GTPase MnmE domain 2"/>
    <property type="match status" value="1"/>
</dbReference>
<dbReference type="InterPro" id="IPR018948">
    <property type="entry name" value="GTP-bd_TrmE_N"/>
</dbReference>
<dbReference type="NCBIfam" id="TIGR00231">
    <property type="entry name" value="small_GTP"/>
    <property type="match status" value="1"/>
</dbReference>
<dbReference type="PANTHER" id="PTHR42714">
    <property type="entry name" value="TRNA MODIFICATION GTPASE GTPBP3"/>
    <property type="match status" value="1"/>
</dbReference>
<feature type="binding site" evidence="10">
    <location>
        <begin position="333"/>
        <end position="336"/>
    </location>
    <ligand>
        <name>GTP</name>
        <dbReference type="ChEBI" id="CHEBI:37565"/>
    </ligand>
</feature>
<sequence length="454" mass="50734">MISLQDTIVAPATNISTQAIALIRVSGDQAFNVVNKLLKPEKQLATKKGIFLRKLYFNNELIDEVVLTCFVAPYSFTGENVVEIACHGGILNTNKIINIIIQSGARMALKGEFSQRSFINGKIDLIQAEGINNLIHAKNELALKIGVSNMSGANNKAIIQLKDNLLDIISRIQVSIDYPDYDDVEGSSVEDLTKLLEVINNQINKLLVRSKIAFKNSEGIQTAIVGQTNVGKSSILNTLINEDKAIVTDIPGTTRDIVEGQINLENVTLNLIDTAGIRKTDDLVESLGIKKSKDLINQADLILFVVNKDNIDDQNNQEIFELLNDKPYILIVNKADQLTEQDKENLLVKYQNIVFTSAKNQDIDQLLFKINHMFTNEEIKKNDELILIGLNQIALVEQIKNKLSTALDVIKSKMPIDIVNVDLYDAWNLLNQLIGIEYEDEIIDNIFRKYCLGK</sequence>
<evidence type="ECO:0000256" key="8">
    <source>
        <dbReference type="ARBA" id="ARBA00022958"/>
    </source>
</evidence>